<dbReference type="InterPro" id="IPR023394">
    <property type="entry name" value="Sec7_C_sf"/>
</dbReference>
<feature type="region of interest" description="Disordered" evidence="5">
    <location>
        <begin position="1452"/>
        <end position="1477"/>
    </location>
</feature>
<feature type="region of interest" description="Disordered" evidence="5">
    <location>
        <begin position="1559"/>
        <end position="1594"/>
    </location>
</feature>
<comment type="caution">
    <text evidence="7">The sequence shown here is derived from an EMBL/GenBank/DDBJ whole genome shotgun (WGS) entry which is preliminary data.</text>
</comment>
<feature type="region of interest" description="Disordered" evidence="5">
    <location>
        <begin position="1646"/>
        <end position="1668"/>
    </location>
</feature>
<keyword evidence="8" id="KW-1185">Reference proteome</keyword>
<feature type="compositionally biased region" description="Polar residues" evidence="5">
    <location>
        <begin position="1465"/>
        <end position="1477"/>
    </location>
</feature>
<feature type="compositionally biased region" description="Basic and acidic residues" evidence="5">
    <location>
        <begin position="349"/>
        <end position="363"/>
    </location>
</feature>
<dbReference type="OrthoDB" id="10258608at2759"/>
<dbReference type="Proteomes" id="UP000036403">
    <property type="component" value="Unassembled WGS sequence"/>
</dbReference>
<keyword evidence="4" id="KW-0333">Golgi apparatus</keyword>
<comment type="subcellular location">
    <subcellularLocation>
        <location evidence="2">Endoplasmic reticulum-Golgi intermediate compartment</location>
    </subcellularLocation>
    <subcellularLocation>
        <location evidence="1">Golgi apparatus</location>
        <location evidence="1">cis-Golgi network</location>
    </subcellularLocation>
</comment>
<feature type="region of interest" description="Disordered" evidence="5">
    <location>
        <begin position="201"/>
        <end position="229"/>
    </location>
</feature>
<feature type="domain" description="SEC7" evidence="6">
    <location>
        <begin position="603"/>
        <end position="785"/>
    </location>
</feature>
<dbReference type="GO" id="GO:0010256">
    <property type="term" value="P:endomembrane system organization"/>
    <property type="evidence" value="ECO:0007669"/>
    <property type="project" value="UniProtKB-ARBA"/>
</dbReference>
<feature type="region of interest" description="Disordered" evidence="5">
    <location>
        <begin position="255"/>
        <end position="399"/>
    </location>
</feature>
<evidence type="ECO:0000256" key="1">
    <source>
        <dbReference type="ARBA" id="ARBA00004222"/>
    </source>
</evidence>
<proteinExistence type="predicted"/>
<dbReference type="PaxDb" id="67767-A0A0J7KWI2"/>
<gene>
    <name evidence="7" type="ORF">RF55_5186</name>
</gene>
<dbReference type="SMART" id="SM00222">
    <property type="entry name" value="Sec7"/>
    <property type="match status" value="1"/>
</dbReference>
<dbReference type="Pfam" id="PF23325">
    <property type="entry name" value="TPR_28"/>
    <property type="match status" value="1"/>
</dbReference>
<evidence type="ECO:0000256" key="4">
    <source>
        <dbReference type="ARBA" id="ARBA00023034"/>
    </source>
</evidence>
<dbReference type="GO" id="GO:0005085">
    <property type="term" value="F:guanyl-nucleotide exchange factor activity"/>
    <property type="evidence" value="ECO:0007669"/>
    <property type="project" value="InterPro"/>
</dbReference>
<dbReference type="InterPro" id="IPR035999">
    <property type="entry name" value="Sec7_dom_sf"/>
</dbReference>
<dbReference type="PANTHER" id="PTHR10663">
    <property type="entry name" value="GUANYL-NUCLEOTIDE EXCHANGE FACTOR"/>
    <property type="match status" value="1"/>
</dbReference>
<dbReference type="InterPro" id="IPR032691">
    <property type="entry name" value="Mon2/Sec7/BIG1-like_HUS"/>
</dbReference>
<evidence type="ECO:0000313" key="8">
    <source>
        <dbReference type="Proteomes" id="UP000036403"/>
    </source>
</evidence>
<protein>
    <submittedName>
        <fullName evidence="7">Golgi-specific brefeldin a-resistance guanine nucleotide exchange factor 1</fullName>
    </submittedName>
</protein>
<feature type="compositionally biased region" description="Polar residues" evidence="5">
    <location>
        <begin position="290"/>
        <end position="303"/>
    </location>
</feature>
<dbReference type="CDD" id="cd00171">
    <property type="entry name" value="Sec7"/>
    <property type="match status" value="1"/>
</dbReference>
<dbReference type="Pfam" id="PF12783">
    <property type="entry name" value="Sec7-like_HUS"/>
    <property type="match status" value="1"/>
</dbReference>
<dbReference type="InterPro" id="IPR056604">
    <property type="entry name" value="GBF1-like_TPR"/>
</dbReference>
<feature type="compositionally biased region" description="Basic residues" evidence="5">
    <location>
        <begin position="211"/>
        <end position="224"/>
    </location>
</feature>
<dbReference type="GO" id="GO:0005793">
    <property type="term" value="C:endoplasmic reticulum-Golgi intermediate compartment"/>
    <property type="evidence" value="ECO:0007669"/>
    <property type="project" value="UniProtKB-SubCell"/>
</dbReference>
<dbReference type="PANTHER" id="PTHR10663:SF388">
    <property type="entry name" value="GOLGI-SPECIFIC BREFELDIN A-RESISTANCE GUANINE NUCLEOTIDE EXCHANGE FACTOR 1"/>
    <property type="match status" value="1"/>
</dbReference>
<dbReference type="GO" id="GO:0005794">
    <property type="term" value="C:Golgi apparatus"/>
    <property type="evidence" value="ECO:0007669"/>
    <property type="project" value="UniProtKB-SubCell"/>
</dbReference>
<dbReference type="STRING" id="67767.A0A0J7KWI2"/>
<keyword evidence="3" id="KW-0813">Transport</keyword>
<sequence>MSRTARSVGPCRGGLYVVEGEDDDQDTLMKGLNTLKEVLNEHRDLSQLEPAVFLTPFLEIIRSEETTGPVTSLALSAVNKIISYDLVDPNHPAIASCIETIADAVTHARFVGTDASGDGVVLMRILQVLRALMLSPAGDHLSNESVCEIMLSCFRICFETRLSEILRRMAEHCLRDMVQHLFTKLPQFVDDTRILPNMKKMRTNSIENTRSKNRKHKSYTKQKSKSITDDVDEKEPLILNSVDRIRANHLATTPVSPVGNIVDMQGPLDHGSVDKNEDEKSESKIDTSKDSSINKCSKTVDNQETNKKQENNTDVNSGDVKSEVETTEINDASKNVNDENKAVASTETKSVEKEDAVDQKNTMDETSESSVKQSVSENQGDEEKSIDLAQSPTGSVEDLSIDESMCKMSKAKEPEQIEEYVNSQGVRFIPLQQRAPYGALCVRELFRFLISLCSPLDKQNNEIMTHLGLSLLQVALEIAADALSNFSSLLALAKDDLCRNLILLLGTDRLSILAVDLQVSYLLFESQREHLKFQLEHYLIKLMEIVHSESNRILYEQRELALEAIVRLWRIPGLPAELYLNYDCGLYSTNLYEELMKMFSKWLVLGTEKFNENPREGVAKLTEHGLLGGTPGHSDPERVAKLLRENPGLDKKAIGEYISKKENKNILNYFVHNFDLRNTRIDQALRLYLESFRLPGEAPLISLLLEKFAEHWHDSNGRPFASADAAFTLAYAVIMLNVDQHNYNVKRQSNPMTAEEFKRNLKKVNGDADFDQDMLDDIYTSIKGEEIVMPAEQTGLVKENYLWKVLLRRGSGPESVYLKVGNSGEFIDRDLAEHAWGPIISALCRAYDKAPDRSLQRKVAQTFLSCAAISAHYSMCGDLDTLIVSLCKFTGLIIGGKPEQVVLHLGGSSKSQLAARTLFKITHLHGDALRASWKNIIDCLQSLYEARLLPKNLTEAEDFIDPSGKISLLREPTTPKTSPGDQGIFSTFYSYIAMDTSRLPHPAEATARKKAVEFIANCYLKEIIEESKFFQSESLNSLNRDRVRCIWPVVQGHLDRLLTMAARENHPYLLERVAVGMLRLAIRLLRGEEFACAANIHSAEDWKVVFSLLECAGAGALAPKRSNTVLDETTNARTSVLDPRPISPVPEWVLVSPTGTEAPLPVAADTIVLIRDLQPHDSAAFVKCCESLNFLVRDMAHVTPFNFDLCVNCVRTFAEAVLQCAGKRNRVCSSAEESPGYQQSPVQLLDLMHTLHTRIAQVFRWWAEEGSIDDGISLWPQAWRPLLQAHDLAQLTAIEWSQCLEEVLFPLLAQLLGPIASNDPIGIEETRVRAAMLLSKVFLHHLTPLLTLSGFLPLWLTVLELLRAYMHADNSELLFEAIPESLKNMLLVMSSANVLAPSSNLWAPTWRAIDTFLPNLKAELFPEPSVAVLPSPQLSPQQPPQQPQVISLVGQQQPPSFPGSIAPQPESTALPSADTECTNENNADVKTVTQPVDILNSVQSGGVPIPISLPTLVYNTEGKEPQQVITLVSQPPPSVSSPVAVQPTAQNIFDICYSTNSLTEKTGERQQQQQQPQPISLNDEEYSRSLKSTTENVELTDENRDLFLAMRKYEEWKQQQQQQEQHHHQQQQMLIQQQCTQHAQSYGQAAQYQHSAAEGSPYRVDPSETTTVDSTGTTTFNSAAYFNEDPAADLLFVVTNP</sequence>
<dbReference type="PROSITE" id="PS50190">
    <property type="entry name" value="SEC7"/>
    <property type="match status" value="1"/>
</dbReference>
<evidence type="ECO:0000259" key="6">
    <source>
        <dbReference type="PROSITE" id="PS50190"/>
    </source>
</evidence>
<dbReference type="InterPro" id="IPR000904">
    <property type="entry name" value="Sec7_dom"/>
</dbReference>
<feature type="compositionally biased region" description="Polar residues" evidence="5">
    <location>
        <begin position="368"/>
        <end position="378"/>
    </location>
</feature>
<dbReference type="Pfam" id="PF01369">
    <property type="entry name" value="Sec7"/>
    <property type="match status" value="1"/>
</dbReference>
<dbReference type="EMBL" id="LBMM01002569">
    <property type="protein sequence ID" value="KMQ94648.1"/>
    <property type="molecule type" value="Genomic_DNA"/>
</dbReference>
<dbReference type="GO" id="GO:0016197">
    <property type="term" value="P:endosomal transport"/>
    <property type="evidence" value="ECO:0007669"/>
    <property type="project" value="UniProtKB-ARBA"/>
</dbReference>
<feature type="compositionally biased region" description="Basic and acidic residues" evidence="5">
    <location>
        <begin position="271"/>
        <end position="289"/>
    </location>
</feature>
<evidence type="ECO:0000256" key="5">
    <source>
        <dbReference type="SAM" id="MobiDB-lite"/>
    </source>
</evidence>
<organism evidence="7 8">
    <name type="scientific">Lasius niger</name>
    <name type="common">Black garden ant</name>
    <dbReference type="NCBI Taxonomy" id="67767"/>
    <lineage>
        <taxon>Eukaryota</taxon>
        <taxon>Metazoa</taxon>
        <taxon>Ecdysozoa</taxon>
        <taxon>Arthropoda</taxon>
        <taxon>Hexapoda</taxon>
        <taxon>Insecta</taxon>
        <taxon>Pterygota</taxon>
        <taxon>Neoptera</taxon>
        <taxon>Endopterygota</taxon>
        <taxon>Hymenoptera</taxon>
        <taxon>Apocrita</taxon>
        <taxon>Aculeata</taxon>
        <taxon>Formicoidea</taxon>
        <taxon>Formicidae</taxon>
        <taxon>Formicinae</taxon>
        <taxon>Lasius</taxon>
        <taxon>Lasius</taxon>
    </lineage>
</organism>
<reference evidence="7 8" key="1">
    <citation type="submission" date="2015-04" db="EMBL/GenBank/DDBJ databases">
        <title>Lasius niger genome sequencing.</title>
        <authorList>
            <person name="Konorov E.A."/>
            <person name="Nikitin M.A."/>
            <person name="Kirill M.V."/>
            <person name="Chang P."/>
        </authorList>
    </citation>
    <scope>NUCLEOTIDE SEQUENCE [LARGE SCALE GENOMIC DNA]</scope>
    <source>
        <tissue evidence="7">Whole</tissue>
    </source>
</reference>
<evidence type="ECO:0000313" key="7">
    <source>
        <dbReference type="EMBL" id="KMQ94648.1"/>
    </source>
</evidence>
<dbReference type="FunFam" id="1.10.1000.11:FF:000007">
    <property type="entry name" value="Golgi-specific brefeldin A-resistance guanine nucleotide exchange factor 1"/>
    <property type="match status" value="1"/>
</dbReference>
<name>A0A0J7KWI2_LASNI</name>
<dbReference type="Gene3D" id="1.10.1000.11">
    <property type="entry name" value="Arf Nucleotide-binding Site Opener,domain 2"/>
    <property type="match status" value="1"/>
</dbReference>
<dbReference type="SUPFAM" id="SSF48425">
    <property type="entry name" value="Sec7 domain"/>
    <property type="match status" value="1"/>
</dbReference>
<evidence type="ECO:0000256" key="2">
    <source>
        <dbReference type="ARBA" id="ARBA00004399"/>
    </source>
</evidence>
<accession>A0A0J7KWI2</accession>
<evidence type="ECO:0000256" key="3">
    <source>
        <dbReference type="ARBA" id="ARBA00022448"/>
    </source>
</evidence>
<dbReference type="Gene3D" id="1.10.220.20">
    <property type="match status" value="1"/>
</dbReference>
<dbReference type="GO" id="GO:0032012">
    <property type="term" value="P:regulation of ARF protein signal transduction"/>
    <property type="evidence" value="ECO:0007669"/>
    <property type="project" value="InterPro"/>
</dbReference>